<dbReference type="InterPro" id="IPR048958">
    <property type="entry name" value="Polysacc_lyase_14"/>
</dbReference>
<organism evidence="4 5">
    <name type="scientific">Kwoniella heveanensis BCC8398</name>
    <dbReference type="NCBI Taxonomy" id="1296120"/>
    <lineage>
        <taxon>Eukaryota</taxon>
        <taxon>Fungi</taxon>
        <taxon>Dikarya</taxon>
        <taxon>Basidiomycota</taxon>
        <taxon>Agaricomycotina</taxon>
        <taxon>Tremellomycetes</taxon>
        <taxon>Tremellales</taxon>
        <taxon>Cryptococcaceae</taxon>
        <taxon>Kwoniella</taxon>
    </lineage>
</organism>
<reference evidence="4 5" key="1">
    <citation type="submission" date="2013-07" db="EMBL/GenBank/DDBJ databases">
        <title>The Genome Sequence of Cryptococcus heveanensis BCC8398.</title>
        <authorList>
            <consortium name="The Broad Institute Genome Sequencing Platform"/>
            <person name="Cuomo C."/>
            <person name="Litvintseva A."/>
            <person name="Chen Y."/>
            <person name="Heitman J."/>
            <person name="Sun S."/>
            <person name="Springer D."/>
            <person name="Dromer F."/>
            <person name="Young S.K."/>
            <person name="Zeng Q."/>
            <person name="Gargeya S."/>
            <person name="Fitzgerald M."/>
            <person name="Abouelleil A."/>
            <person name="Alvarado L."/>
            <person name="Berlin A.M."/>
            <person name="Chapman S.B."/>
            <person name="Dewar J."/>
            <person name="Goldberg J."/>
            <person name="Griggs A."/>
            <person name="Gujja S."/>
            <person name="Hansen M."/>
            <person name="Howarth C."/>
            <person name="Imamovic A."/>
            <person name="Larimer J."/>
            <person name="McCowan C."/>
            <person name="Murphy C."/>
            <person name="Pearson M."/>
            <person name="Priest M."/>
            <person name="Roberts A."/>
            <person name="Saif S."/>
            <person name="Shea T."/>
            <person name="Sykes S."/>
            <person name="Wortman J."/>
            <person name="Nusbaum C."/>
            <person name="Birren B."/>
        </authorList>
    </citation>
    <scope>NUCLEOTIDE SEQUENCE [LARGE SCALE GENOMIC DNA]</scope>
    <source>
        <strain evidence="4 5">BCC8398</strain>
    </source>
</reference>
<dbReference type="PANTHER" id="PTHR40124:SF1">
    <property type="entry name" value="DISAGGREGATASE RELATED REPEAT PROTEIN"/>
    <property type="match status" value="1"/>
</dbReference>
<feature type="region of interest" description="Disordered" evidence="1">
    <location>
        <begin position="195"/>
        <end position="217"/>
    </location>
</feature>
<evidence type="ECO:0000259" key="3">
    <source>
        <dbReference type="Pfam" id="PF21294"/>
    </source>
</evidence>
<dbReference type="STRING" id="1296120.A0A1B9GVV0"/>
<protein>
    <recommendedName>
        <fullName evidence="3">Polysaccharide lyase 14 domain-containing protein</fullName>
    </recommendedName>
</protein>
<feature type="compositionally biased region" description="Low complexity" evidence="1">
    <location>
        <begin position="41"/>
        <end position="66"/>
    </location>
</feature>
<feature type="domain" description="Polysaccharide lyase 14" evidence="3">
    <location>
        <begin position="260"/>
        <end position="463"/>
    </location>
</feature>
<feature type="chain" id="PRO_5008627381" description="Polysaccharide lyase 14 domain-containing protein" evidence="2">
    <location>
        <begin position="21"/>
        <end position="470"/>
    </location>
</feature>
<keyword evidence="5" id="KW-1185">Reference proteome</keyword>
<evidence type="ECO:0000313" key="4">
    <source>
        <dbReference type="EMBL" id="OCF35167.1"/>
    </source>
</evidence>
<evidence type="ECO:0000313" key="5">
    <source>
        <dbReference type="Proteomes" id="UP000092666"/>
    </source>
</evidence>
<dbReference type="Proteomes" id="UP000092666">
    <property type="component" value="Unassembled WGS sequence"/>
</dbReference>
<evidence type="ECO:0000256" key="1">
    <source>
        <dbReference type="SAM" id="MobiDB-lite"/>
    </source>
</evidence>
<dbReference type="AlphaFoldDB" id="A0A1B9GVV0"/>
<evidence type="ECO:0000256" key="2">
    <source>
        <dbReference type="SAM" id="SignalP"/>
    </source>
</evidence>
<dbReference type="Gene3D" id="2.60.120.200">
    <property type="match status" value="1"/>
</dbReference>
<feature type="compositionally biased region" description="Basic residues" evidence="1">
    <location>
        <begin position="90"/>
        <end position="107"/>
    </location>
</feature>
<keyword evidence="2" id="KW-0732">Signal</keyword>
<dbReference type="EMBL" id="KI669500">
    <property type="protein sequence ID" value="OCF35167.1"/>
    <property type="molecule type" value="Genomic_DNA"/>
</dbReference>
<dbReference type="Pfam" id="PF21294">
    <property type="entry name" value="Polysacc_lyase_14"/>
    <property type="match status" value="1"/>
</dbReference>
<accession>A0A1B9GVV0</accession>
<feature type="region of interest" description="Disordered" evidence="1">
    <location>
        <begin position="41"/>
        <end position="132"/>
    </location>
</feature>
<feature type="signal peptide" evidence="2">
    <location>
        <begin position="1"/>
        <end position="20"/>
    </location>
</feature>
<dbReference type="OrthoDB" id="3337916at2759"/>
<name>A0A1B9GVV0_9TREE</name>
<gene>
    <name evidence="4" type="ORF">I316_03209</name>
</gene>
<dbReference type="PANTHER" id="PTHR40124">
    <property type="match status" value="1"/>
</dbReference>
<reference evidence="5" key="2">
    <citation type="submission" date="2013-12" db="EMBL/GenBank/DDBJ databases">
        <title>Evolution of pathogenesis and genome organization in the Tremellales.</title>
        <authorList>
            <person name="Cuomo C."/>
            <person name="Litvintseva A."/>
            <person name="Heitman J."/>
            <person name="Chen Y."/>
            <person name="Sun S."/>
            <person name="Springer D."/>
            <person name="Dromer F."/>
            <person name="Young S."/>
            <person name="Zeng Q."/>
            <person name="Chapman S."/>
            <person name="Gujja S."/>
            <person name="Saif S."/>
            <person name="Birren B."/>
        </authorList>
    </citation>
    <scope>NUCLEOTIDE SEQUENCE [LARGE SCALE GENOMIC DNA]</scope>
    <source>
        <strain evidence="5">BCC8398</strain>
    </source>
</reference>
<sequence length="470" mass="49027">MYSTLLCLLPLLSLPLGVTASMSKETRELYEAAHRRAIIARSDSASDEQSASDSHGHGHFSNSVHNSHGHGHGGPSRRNLHHGSGLERKLVRRKKDVKQKQKKRGKTCRATSTLAAPATTATATSTEAEVAGETSIAAVENAARPTTATSASSSSSAWYEYPTDSATQTAGASSSSSSSSADDWESSAVATATASATTSSAAPAESTSASGGSSGSTSNLFPWGTGSAHWTTSDGGLSFEGALKPLTAGKLPSSGSAPDGSNALVASYPAGTVGLSSAGYSFYTEGAHNGVQVDGATEVSFSYSVYLNDGFQFVKGGKMPGLYGGTSLSQAKSCSGGRQDSRDSCFSARLMWRTNGAGEIYDYLPVPYTDTDTGYGESIQRGAYSWATGKWTTVAMRLKLNDIGQSNGEQELYVDGQSVISLKDVTFATAEGTKIYGIMAQTFFGGHTDDWASPVDQNIWFKDWSLAVLA</sequence>
<proteinExistence type="predicted"/>
<feature type="compositionally biased region" description="Low complexity" evidence="1">
    <location>
        <begin position="110"/>
        <end position="132"/>
    </location>
</feature>